<dbReference type="GO" id="GO:0035870">
    <property type="term" value="F:dITP diphosphatase activity"/>
    <property type="evidence" value="ECO:0007669"/>
    <property type="project" value="UniProtKB-UniRule"/>
</dbReference>
<evidence type="ECO:0000256" key="11">
    <source>
        <dbReference type="RuleBase" id="RU003781"/>
    </source>
</evidence>
<feature type="binding site" evidence="10">
    <location>
        <begin position="149"/>
        <end position="152"/>
    </location>
    <ligand>
        <name>substrate</name>
    </ligand>
</feature>
<dbReference type="CDD" id="cd00515">
    <property type="entry name" value="HAM1"/>
    <property type="match status" value="1"/>
</dbReference>
<keyword evidence="5 10" id="KW-0378">Hydrolase</keyword>
<dbReference type="NCBIfam" id="TIGR00042">
    <property type="entry name" value="RdgB/HAM1 family non-canonical purine NTP pyrophosphatase"/>
    <property type="match status" value="1"/>
</dbReference>
<dbReference type="SUPFAM" id="SSF52972">
    <property type="entry name" value="ITPase-like"/>
    <property type="match status" value="1"/>
</dbReference>
<dbReference type="InterPro" id="IPR002637">
    <property type="entry name" value="RdgB/HAM1"/>
</dbReference>
<evidence type="ECO:0000313" key="13">
    <source>
        <dbReference type="Proteomes" id="UP000070531"/>
    </source>
</evidence>
<proteinExistence type="inferred from homology"/>
<feature type="binding site" evidence="10">
    <location>
        <position position="172"/>
    </location>
    <ligand>
        <name>substrate</name>
    </ligand>
</feature>
<comment type="similarity">
    <text evidence="1 10 11">Belongs to the HAM1 NTPase family.</text>
</comment>
<dbReference type="PANTHER" id="PTHR11067">
    <property type="entry name" value="INOSINE TRIPHOSPHATE PYROPHOSPHATASE/HAM1 PROTEIN"/>
    <property type="match status" value="1"/>
</dbReference>
<dbReference type="EMBL" id="LSDL01000017">
    <property type="protein sequence ID" value="KXB80382.1"/>
    <property type="molecule type" value="Genomic_DNA"/>
</dbReference>
<keyword evidence="6 10" id="KW-0460">Magnesium</keyword>
<dbReference type="InterPro" id="IPR020922">
    <property type="entry name" value="dITP/XTP_pyrophosphatase"/>
</dbReference>
<dbReference type="EC" id="3.6.1.66" evidence="10"/>
<keyword evidence="3 10" id="KW-0479">Metal-binding</keyword>
<dbReference type="GO" id="GO:0017111">
    <property type="term" value="F:ribonucleoside triphosphate phosphatase activity"/>
    <property type="evidence" value="ECO:0007669"/>
    <property type="project" value="InterPro"/>
</dbReference>
<dbReference type="GO" id="GO:0005829">
    <property type="term" value="C:cytosol"/>
    <property type="evidence" value="ECO:0007669"/>
    <property type="project" value="TreeGrafter"/>
</dbReference>
<dbReference type="GO" id="GO:0036220">
    <property type="term" value="F:ITP diphosphatase activity"/>
    <property type="evidence" value="ECO:0007669"/>
    <property type="project" value="UniProtKB-UniRule"/>
</dbReference>
<evidence type="ECO:0000256" key="2">
    <source>
        <dbReference type="ARBA" id="ARBA00011738"/>
    </source>
</evidence>
<comment type="catalytic activity">
    <reaction evidence="9 10">
        <text>XTP + H2O = XMP + diphosphate + H(+)</text>
        <dbReference type="Rhea" id="RHEA:28610"/>
        <dbReference type="ChEBI" id="CHEBI:15377"/>
        <dbReference type="ChEBI" id="CHEBI:15378"/>
        <dbReference type="ChEBI" id="CHEBI:33019"/>
        <dbReference type="ChEBI" id="CHEBI:57464"/>
        <dbReference type="ChEBI" id="CHEBI:61314"/>
        <dbReference type="EC" id="3.6.1.66"/>
    </reaction>
</comment>
<comment type="caution">
    <text evidence="12">The sequence shown here is derived from an EMBL/GenBank/DDBJ whole genome shotgun (WGS) entry which is preliminary data.</text>
</comment>
<dbReference type="Gene3D" id="3.90.950.10">
    <property type="match status" value="1"/>
</dbReference>
<evidence type="ECO:0000256" key="5">
    <source>
        <dbReference type="ARBA" id="ARBA00022801"/>
    </source>
</evidence>
<reference evidence="12 13" key="1">
    <citation type="submission" date="2016-01" db="EMBL/GenBank/DDBJ databases">
        <authorList>
            <person name="Oliw E.H."/>
        </authorList>
    </citation>
    <scope>NUCLEOTIDE SEQUENCE [LARGE SCALE GENOMIC DNA]</scope>
    <source>
        <strain evidence="12 13">DNF00307</strain>
    </source>
</reference>
<feature type="active site" description="Proton acceptor" evidence="10">
    <location>
        <position position="68"/>
    </location>
</feature>
<gene>
    <name evidence="12" type="ORF">HMPREF1860_00298</name>
</gene>
<keyword evidence="4 10" id="KW-0547">Nucleotide-binding</keyword>
<evidence type="ECO:0000256" key="8">
    <source>
        <dbReference type="ARBA" id="ARBA00051875"/>
    </source>
</evidence>
<dbReference type="Proteomes" id="UP000070531">
    <property type="component" value="Unassembled WGS sequence"/>
</dbReference>
<feature type="binding site" evidence="10">
    <location>
        <position position="69"/>
    </location>
    <ligand>
        <name>substrate</name>
    </ligand>
</feature>
<evidence type="ECO:0000256" key="3">
    <source>
        <dbReference type="ARBA" id="ARBA00022723"/>
    </source>
</evidence>
<comment type="function">
    <text evidence="10">Pyrophosphatase that catalyzes the hydrolysis of nucleoside triphosphates to their monophosphate derivatives, with a high preference for the non-canonical purine nucleotides XTP (xanthosine triphosphate), dITP (deoxyinosine triphosphate) and ITP. Seems to function as a house-cleaning enzyme that removes non-canonical purine nucleotides from the nucleotide pool, thus preventing their incorporation into DNA/RNA and avoiding chromosomal lesions.</text>
</comment>
<feature type="binding site" evidence="10">
    <location>
        <begin position="177"/>
        <end position="178"/>
    </location>
    <ligand>
        <name>substrate</name>
    </ligand>
</feature>
<evidence type="ECO:0000256" key="6">
    <source>
        <dbReference type="ARBA" id="ARBA00022842"/>
    </source>
</evidence>
<dbReference type="NCBIfam" id="NF011398">
    <property type="entry name" value="PRK14823.1"/>
    <property type="match status" value="1"/>
</dbReference>
<evidence type="ECO:0000256" key="9">
    <source>
        <dbReference type="ARBA" id="ARBA00052017"/>
    </source>
</evidence>
<evidence type="ECO:0000256" key="7">
    <source>
        <dbReference type="ARBA" id="ARBA00023080"/>
    </source>
</evidence>
<evidence type="ECO:0000313" key="12">
    <source>
        <dbReference type="EMBL" id="KXB80382.1"/>
    </source>
</evidence>
<name>A0A134BKB4_9BACT</name>
<dbReference type="InterPro" id="IPR029001">
    <property type="entry name" value="ITPase-like_fam"/>
</dbReference>
<dbReference type="RefSeq" id="WP_008447224.1">
    <property type="nucleotide sequence ID" value="NZ_KQ960483.1"/>
</dbReference>
<sequence length="193" mass="21715">MKIVFATNNKHKLSEIKKILSEDFEIISLEDIGCHEEIPETGTTLEENARLKSSYIVDHYHIDCFADDTGLEVEALNGEPGVYSARYDDTTDHDSEANIRKLLRKLGNNSNRKARFRTIISLIINGKEYQFEGCIEGHIALEKTGTGGFGYDSIFIPENYNKSFASLGENIKNKISHRAIAVNKLAKFLNDIS</sequence>
<comment type="catalytic activity">
    <reaction evidence="10">
        <text>ITP + H2O = IMP + diphosphate + H(+)</text>
        <dbReference type="Rhea" id="RHEA:29399"/>
        <dbReference type="ChEBI" id="CHEBI:15377"/>
        <dbReference type="ChEBI" id="CHEBI:15378"/>
        <dbReference type="ChEBI" id="CHEBI:33019"/>
        <dbReference type="ChEBI" id="CHEBI:58053"/>
        <dbReference type="ChEBI" id="CHEBI:61402"/>
        <dbReference type="EC" id="3.6.1.66"/>
    </reaction>
</comment>
<dbReference type="GO" id="GO:0036222">
    <property type="term" value="F:XTP diphosphatase activity"/>
    <property type="evidence" value="ECO:0007669"/>
    <property type="project" value="UniProtKB-UniRule"/>
</dbReference>
<comment type="cofactor">
    <cofactor evidence="10">
        <name>Mg(2+)</name>
        <dbReference type="ChEBI" id="CHEBI:18420"/>
    </cofactor>
    <text evidence="10">Binds 1 Mg(2+) ion per subunit.</text>
</comment>
<comment type="caution">
    <text evidence="10">Lacks conserved residue(s) required for the propagation of feature annotation.</text>
</comment>
<comment type="subunit">
    <text evidence="2 10">Homodimer.</text>
</comment>
<dbReference type="GO" id="GO:0009146">
    <property type="term" value="P:purine nucleoside triphosphate catabolic process"/>
    <property type="evidence" value="ECO:0007669"/>
    <property type="project" value="UniProtKB-UniRule"/>
</dbReference>
<dbReference type="PATRIC" id="fig|419005.5.peg.300"/>
<feature type="binding site" evidence="10">
    <location>
        <begin position="7"/>
        <end position="12"/>
    </location>
    <ligand>
        <name>substrate</name>
    </ligand>
</feature>
<dbReference type="HAMAP" id="MF_01405">
    <property type="entry name" value="Non_canon_purine_NTPase"/>
    <property type="match status" value="1"/>
</dbReference>
<evidence type="ECO:0000256" key="1">
    <source>
        <dbReference type="ARBA" id="ARBA00008023"/>
    </source>
</evidence>
<dbReference type="GO" id="GO:0000166">
    <property type="term" value="F:nucleotide binding"/>
    <property type="evidence" value="ECO:0007669"/>
    <property type="project" value="UniProtKB-KW"/>
</dbReference>
<dbReference type="PANTHER" id="PTHR11067:SF9">
    <property type="entry name" value="INOSINE TRIPHOSPHATE PYROPHOSPHATASE"/>
    <property type="match status" value="1"/>
</dbReference>
<accession>A0A134BKB4</accession>
<dbReference type="AlphaFoldDB" id="A0A134BKB4"/>
<feature type="binding site" evidence="10">
    <location>
        <position position="68"/>
    </location>
    <ligand>
        <name>Mg(2+)</name>
        <dbReference type="ChEBI" id="CHEBI:18420"/>
    </ligand>
</feature>
<evidence type="ECO:0000256" key="10">
    <source>
        <dbReference type="HAMAP-Rule" id="MF_01405"/>
    </source>
</evidence>
<dbReference type="GO" id="GO:0009117">
    <property type="term" value="P:nucleotide metabolic process"/>
    <property type="evidence" value="ECO:0007669"/>
    <property type="project" value="UniProtKB-KW"/>
</dbReference>
<keyword evidence="7 10" id="KW-0546">Nucleotide metabolism</keyword>
<dbReference type="FunFam" id="3.90.950.10:FF:000001">
    <property type="entry name" value="dITP/XTP pyrophosphatase"/>
    <property type="match status" value="1"/>
</dbReference>
<dbReference type="STRING" id="419005.HMPREF1860_00298"/>
<dbReference type="GO" id="GO:0046872">
    <property type="term" value="F:metal ion binding"/>
    <property type="evidence" value="ECO:0007669"/>
    <property type="project" value="UniProtKB-KW"/>
</dbReference>
<comment type="catalytic activity">
    <reaction evidence="8 10">
        <text>dITP + H2O = dIMP + diphosphate + H(+)</text>
        <dbReference type="Rhea" id="RHEA:28342"/>
        <dbReference type="ChEBI" id="CHEBI:15377"/>
        <dbReference type="ChEBI" id="CHEBI:15378"/>
        <dbReference type="ChEBI" id="CHEBI:33019"/>
        <dbReference type="ChEBI" id="CHEBI:61194"/>
        <dbReference type="ChEBI" id="CHEBI:61382"/>
        <dbReference type="EC" id="3.6.1.66"/>
    </reaction>
</comment>
<evidence type="ECO:0000256" key="4">
    <source>
        <dbReference type="ARBA" id="ARBA00022741"/>
    </source>
</evidence>
<organism evidence="12">
    <name type="scientific">Prevotella amnii</name>
    <dbReference type="NCBI Taxonomy" id="419005"/>
    <lineage>
        <taxon>Bacteria</taxon>
        <taxon>Pseudomonadati</taxon>
        <taxon>Bacteroidota</taxon>
        <taxon>Bacteroidia</taxon>
        <taxon>Bacteroidales</taxon>
        <taxon>Prevotellaceae</taxon>
        <taxon>Prevotella</taxon>
    </lineage>
</organism>
<dbReference type="Pfam" id="PF01725">
    <property type="entry name" value="Ham1p_like"/>
    <property type="match status" value="1"/>
</dbReference>
<protein>
    <recommendedName>
        <fullName evidence="10">dITP/XTP pyrophosphatase</fullName>
        <ecNumber evidence="10">3.6.1.66</ecNumber>
    </recommendedName>
    <alternativeName>
        <fullName evidence="10">Non-canonical purine NTP pyrophosphatase</fullName>
    </alternativeName>
    <alternativeName>
        <fullName evidence="10">Non-standard purine NTP pyrophosphatase</fullName>
    </alternativeName>
    <alternativeName>
        <fullName evidence="10">Nucleoside-triphosphate diphosphatase</fullName>
    </alternativeName>
    <alternativeName>
        <fullName evidence="10">Nucleoside-triphosphate pyrophosphatase</fullName>
        <shortName evidence="10">NTPase</shortName>
    </alternativeName>
</protein>